<dbReference type="InterPro" id="IPR015424">
    <property type="entry name" value="PyrdxlP-dep_Trfase"/>
</dbReference>
<dbReference type="Pfam" id="PF00155">
    <property type="entry name" value="Aminotran_1_2"/>
    <property type="match status" value="1"/>
</dbReference>
<comment type="similarity">
    <text evidence="2 7">Belongs to the class-I pyridoxal-phosphate-dependent aminotransferase family.</text>
</comment>
<dbReference type="RefSeq" id="WP_338275896.1">
    <property type="nucleotide sequence ID" value="NZ_AP027266.1"/>
</dbReference>
<dbReference type="PANTHER" id="PTHR46383:SF1">
    <property type="entry name" value="ASPARTATE AMINOTRANSFERASE"/>
    <property type="match status" value="1"/>
</dbReference>
<dbReference type="Gene3D" id="3.40.640.10">
    <property type="entry name" value="Type I PLP-dependent aspartate aminotransferase-like (Major domain)"/>
    <property type="match status" value="1"/>
</dbReference>
<dbReference type="CDD" id="cd00609">
    <property type="entry name" value="AAT_like"/>
    <property type="match status" value="1"/>
</dbReference>
<evidence type="ECO:0000313" key="9">
    <source>
        <dbReference type="EMBL" id="BDW85237.1"/>
    </source>
</evidence>
<evidence type="ECO:0000256" key="6">
    <source>
        <dbReference type="ARBA" id="ARBA00049185"/>
    </source>
</evidence>
<keyword evidence="10" id="KW-1185">Reference proteome</keyword>
<comment type="cofactor">
    <cofactor evidence="1 7">
        <name>pyridoxal 5'-phosphate</name>
        <dbReference type="ChEBI" id="CHEBI:597326"/>
    </cofactor>
</comment>
<dbReference type="InterPro" id="IPR004838">
    <property type="entry name" value="NHTrfase_class1_PyrdxlP-BS"/>
</dbReference>
<feature type="domain" description="Aminotransferase class I/classII large" evidence="8">
    <location>
        <begin position="34"/>
        <end position="382"/>
    </location>
</feature>
<keyword evidence="3 7" id="KW-0032">Aminotransferase</keyword>
<evidence type="ECO:0000313" key="10">
    <source>
        <dbReference type="Proteomes" id="UP001337723"/>
    </source>
</evidence>
<evidence type="ECO:0000256" key="7">
    <source>
        <dbReference type="RuleBase" id="RU000481"/>
    </source>
</evidence>
<evidence type="ECO:0000256" key="5">
    <source>
        <dbReference type="ARBA" id="ARBA00022898"/>
    </source>
</evidence>
<dbReference type="AlphaFoldDB" id="A0AA48H7P3"/>
<comment type="catalytic activity">
    <reaction evidence="6">
        <text>L-aspartate + 2-oxoglutarate = oxaloacetate + L-glutamate</text>
        <dbReference type="Rhea" id="RHEA:21824"/>
        <dbReference type="ChEBI" id="CHEBI:16452"/>
        <dbReference type="ChEBI" id="CHEBI:16810"/>
        <dbReference type="ChEBI" id="CHEBI:29985"/>
        <dbReference type="ChEBI" id="CHEBI:29991"/>
        <dbReference type="EC" id="2.6.1.1"/>
    </reaction>
</comment>
<accession>A0AA48H7P3</accession>
<dbReference type="SUPFAM" id="SSF53383">
    <property type="entry name" value="PLP-dependent transferases"/>
    <property type="match status" value="1"/>
</dbReference>
<gene>
    <name evidence="9" type="ORF">MACH21_14140</name>
</gene>
<dbReference type="InterPro" id="IPR050596">
    <property type="entry name" value="AspAT/PAT-like"/>
</dbReference>
<dbReference type="InterPro" id="IPR004839">
    <property type="entry name" value="Aminotransferase_I/II_large"/>
</dbReference>
<evidence type="ECO:0000256" key="2">
    <source>
        <dbReference type="ARBA" id="ARBA00007441"/>
    </source>
</evidence>
<dbReference type="GO" id="GO:0030170">
    <property type="term" value="F:pyridoxal phosphate binding"/>
    <property type="evidence" value="ECO:0007669"/>
    <property type="project" value="InterPro"/>
</dbReference>
<keyword evidence="5" id="KW-0663">Pyridoxal phosphate</keyword>
<evidence type="ECO:0000259" key="8">
    <source>
        <dbReference type="Pfam" id="PF00155"/>
    </source>
</evidence>
<evidence type="ECO:0000256" key="3">
    <source>
        <dbReference type="ARBA" id="ARBA00022576"/>
    </source>
</evidence>
<protein>
    <recommendedName>
        <fullName evidence="7">Aminotransferase</fullName>
        <ecNumber evidence="7">2.6.1.-</ecNumber>
    </recommendedName>
</protein>
<dbReference type="Proteomes" id="UP001337723">
    <property type="component" value="Chromosome"/>
</dbReference>
<dbReference type="KEGG" id="rmai:MACH21_14140"/>
<organism evidence="9 10">
    <name type="scientific">Roseicyclus marinus</name>
    <dbReference type="NCBI Taxonomy" id="2161673"/>
    <lineage>
        <taxon>Bacteria</taxon>
        <taxon>Pseudomonadati</taxon>
        <taxon>Pseudomonadota</taxon>
        <taxon>Alphaproteobacteria</taxon>
        <taxon>Rhodobacterales</taxon>
        <taxon>Roseobacteraceae</taxon>
        <taxon>Roseicyclus</taxon>
    </lineage>
</organism>
<sequence length="389" mass="40969">MPRPSTRIATLTGEGDDGWGIFYKARAMKAAGREVLELTIGEHDIGTAPDILTEMHRAAMAGHTGYAAVPGIAPLRDAVAGRLSAQHGVTYGRENILIVPGAQAGLFAAHHAACDEGDPALLIDPHYTTYPGTIRAVGARPVPVAARSEDGFQPDLAAIERAAPGARSILINSPNNPTGAVYSEASLMGIARIAEAQDLWVISDEVYDTQVWTGRHIPFAGLPGMAARTLTVGSLSKSHAMTGSRLGWVAGPEAVIARLITLATHTTYGVPGYIQEAGLYALRQGAAREAEIAAPFRRRRDGLAARLSGQNVLRMIPSEGAMYTMLDIRATGLSGEGFAERLLEETGVAVMPGESFGKAAAGHLRIALTLPDPLFEEAIDRLVGFALGL</sequence>
<name>A0AA48H7P3_9RHOB</name>
<keyword evidence="4 7" id="KW-0808">Transferase</keyword>
<reference evidence="9 10" key="1">
    <citation type="submission" date="2023-01" db="EMBL/GenBank/DDBJ databases">
        <title>Complete genome sequence of Roseicyclus marinus strain Dej080120_10.</title>
        <authorList>
            <person name="Ueki S."/>
            <person name="Maruyama F."/>
        </authorList>
    </citation>
    <scope>NUCLEOTIDE SEQUENCE [LARGE SCALE GENOMIC DNA]</scope>
    <source>
        <strain evidence="9 10">Dej080120_10</strain>
    </source>
</reference>
<dbReference type="PANTHER" id="PTHR46383">
    <property type="entry name" value="ASPARTATE AMINOTRANSFERASE"/>
    <property type="match status" value="1"/>
</dbReference>
<proteinExistence type="inferred from homology"/>
<evidence type="ECO:0000256" key="4">
    <source>
        <dbReference type="ARBA" id="ARBA00022679"/>
    </source>
</evidence>
<dbReference type="EC" id="2.6.1.-" evidence="7"/>
<dbReference type="GO" id="GO:0004069">
    <property type="term" value="F:L-aspartate:2-oxoglutarate aminotransferase activity"/>
    <property type="evidence" value="ECO:0007669"/>
    <property type="project" value="UniProtKB-EC"/>
</dbReference>
<dbReference type="InterPro" id="IPR015421">
    <property type="entry name" value="PyrdxlP-dep_Trfase_major"/>
</dbReference>
<evidence type="ECO:0000256" key="1">
    <source>
        <dbReference type="ARBA" id="ARBA00001933"/>
    </source>
</evidence>
<dbReference type="EMBL" id="AP027266">
    <property type="protein sequence ID" value="BDW85237.1"/>
    <property type="molecule type" value="Genomic_DNA"/>
</dbReference>
<dbReference type="GO" id="GO:0006520">
    <property type="term" value="P:amino acid metabolic process"/>
    <property type="evidence" value="ECO:0007669"/>
    <property type="project" value="InterPro"/>
</dbReference>
<dbReference type="PROSITE" id="PS00105">
    <property type="entry name" value="AA_TRANSFER_CLASS_1"/>
    <property type="match status" value="1"/>
</dbReference>